<reference evidence="14" key="1">
    <citation type="submission" date="2017-04" db="EMBL/GenBank/DDBJ databases">
        <authorList>
            <person name="Varghese N."/>
            <person name="Submissions S."/>
        </authorList>
    </citation>
    <scope>NUCLEOTIDE SEQUENCE [LARGE SCALE GENOMIC DNA]</scope>
    <source>
        <strain evidence="14">RKEM611</strain>
    </source>
</reference>
<evidence type="ECO:0000256" key="7">
    <source>
        <dbReference type="PROSITE-ProRule" id="PRU00169"/>
    </source>
</evidence>
<dbReference type="PRINTS" id="PR00344">
    <property type="entry name" value="BCTRLSENSOR"/>
</dbReference>
<dbReference type="InterPro" id="IPR011006">
    <property type="entry name" value="CheY-like_superfamily"/>
</dbReference>
<feature type="coiled-coil region" evidence="8">
    <location>
        <begin position="410"/>
        <end position="437"/>
    </location>
</feature>
<dbReference type="SMART" id="SM00304">
    <property type="entry name" value="HAMP"/>
    <property type="match status" value="1"/>
</dbReference>
<dbReference type="CDD" id="cd17546">
    <property type="entry name" value="REC_hyHK_CKI1_RcsC-like"/>
    <property type="match status" value="1"/>
</dbReference>
<evidence type="ECO:0000256" key="1">
    <source>
        <dbReference type="ARBA" id="ARBA00000085"/>
    </source>
</evidence>
<comment type="catalytic activity">
    <reaction evidence="1">
        <text>ATP + protein L-histidine = ADP + protein N-phospho-L-histidine.</text>
        <dbReference type="EC" id="2.7.13.3"/>
    </reaction>
</comment>
<name>A0A1Y6BZN1_9BACT</name>
<dbReference type="RefSeq" id="WP_159455410.1">
    <property type="nucleotide sequence ID" value="NZ_FWZT01000011.1"/>
</dbReference>
<dbReference type="PANTHER" id="PTHR43047">
    <property type="entry name" value="TWO-COMPONENT HISTIDINE PROTEIN KINASE"/>
    <property type="match status" value="1"/>
</dbReference>
<evidence type="ECO:0000259" key="11">
    <source>
        <dbReference type="PROSITE" id="PS50110"/>
    </source>
</evidence>
<dbReference type="EMBL" id="FWZT01000011">
    <property type="protein sequence ID" value="SMF38150.1"/>
    <property type="molecule type" value="Genomic_DNA"/>
</dbReference>
<dbReference type="Pfam" id="PF00672">
    <property type="entry name" value="HAMP"/>
    <property type="match status" value="1"/>
</dbReference>
<evidence type="ECO:0000256" key="6">
    <source>
        <dbReference type="ARBA" id="ARBA00022777"/>
    </source>
</evidence>
<dbReference type="SUPFAM" id="SSF158472">
    <property type="entry name" value="HAMP domain-like"/>
    <property type="match status" value="1"/>
</dbReference>
<dbReference type="PROSITE" id="PS50110">
    <property type="entry name" value="RESPONSE_REGULATORY"/>
    <property type="match status" value="1"/>
</dbReference>
<dbReference type="Gene3D" id="6.10.340.10">
    <property type="match status" value="1"/>
</dbReference>
<evidence type="ECO:0000256" key="8">
    <source>
        <dbReference type="SAM" id="Coils"/>
    </source>
</evidence>
<feature type="transmembrane region" description="Helical" evidence="9">
    <location>
        <begin position="15"/>
        <end position="39"/>
    </location>
</feature>
<dbReference type="InterPro" id="IPR003660">
    <property type="entry name" value="HAMP_dom"/>
</dbReference>
<dbReference type="InterPro" id="IPR036097">
    <property type="entry name" value="HisK_dim/P_sf"/>
</dbReference>
<evidence type="ECO:0000256" key="2">
    <source>
        <dbReference type="ARBA" id="ARBA00004370"/>
    </source>
</evidence>
<dbReference type="SMART" id="SM00448">
    <property type="entry name" value="REC"/>
    <property type="match status" value="1"/>
</dbReference>
<gene>
    <name evidence="13" type="ORF">SAMN06296036_111137</name>
</gene>
<evidence type="ECO:0000313" key="14">
    <source>
        <dbReference type="Proteomes" id="UP000192907"/>
    </source>
</evidence>
<dbReference type="Proteomes" id="UP000192907">
    <property type="component" value="Unassembled WGS sequence"/>
</dbReference>
<dbReference type="CDD" id="cd06225">
    <property type="entry name" value="HAMP"/>
    <property type="match status" value="1"/>
</dbReference>
<keyword evidence="5" id="KW-0808">Transferase</keyword>
<dbReference type="SUPFAM" id="SSF47384">
    <property type="entry name" value="Homodimeric domain of signal transducing histidine kinase"/>
    <property type="match status" value="1"/>
</dbReference>
<dbReference type="GO" id="GO:0000155">
    <property type="term" value="F:phosphorelay sensor kinase activity"/>
    <property type="evidence" value="ECO:0007669"/>
    <property type="project" value="InterPro"/>
</dbReference>
<evidence type="ECO:0000256" key="9">
    <source>
        <dbReference type="SAM" id="Phobius"/>
    </source>
</evidence>
<keyword evidence="4 7" id="KW-0597">Phosphoprotein</keyword>
<dbReference type="Pfam" id="PF00512">
    <property type="entry name" value="HisKA"/>
    <property type="match status" value="1"/>
</dbReference>
<dbReference type="InterPro" id="IPR036890">
    <property type="entry name" value="HATPase_C_sf"/>
</dbReference>
<keyword evidence="6 13" id="KW-0418">Kinase</keyword>
<dbReference type="CDD" id="cd00082">
    <property type="entry name" value="HisKA"/>
    <property type="match status" value="1"/>
</dbReference>
<accession>A0A1Y6BZN1</accession>
<proteinExistence type="predicted"/>
<dbReference type="Pfam" id="PF02518">
    <property type="entry name" value="HATPase_c"/>
    <property type="match status" value="1"/>
</dbReference>
<evidence type="ECO:0000256" key="4">
    <source>
        <dbReference type="ARBA" id="ARBA00022553"/>
    </source>
</evidence>
<evidence type="ECO:0000313" key="13">
    <source>
        <dbReference type="EMBL" id="SMF38150.1"/>
    </source>
</evidence>
<dbReference type="FunFam" id="3.30.565.10:FF:000006">
    <property type="entry name" value="Sensor histidine kinase WalK"/>
    <property type="match status" value="1"/>
</dbReference>
<evidence type="ECO:0000256" key="5">
    <source>
        <dbReference type="ARBA" id="ARBA00022679"/>
    </source>
</evidence>
<dbReference type="SUPFAM" id="SSF55874">
    <property type="entry name" value="ATPase domain of HSP90 chaperone/DNA topoisomerase II/histidine kinase"/>
    <property type="match status" value="1"/>
</dbReference>
<protein>
    <recommendedName>
        <fullName evidence="3">histidine kinase</fullName>
        <ecNumber evidence="3">2.7.13.3</ecNumber>
    </recommendedName>
</protein>
<dbReference type="SMART" id="SM00387">
    <property type="entry name" value="HATPase_c"/>
    <property type="match status" value="1"/>
</dbReference>
<dbReference type="Gene3D" id="3.30.565.10">
    <property type="entry name" value="Histidine kinase-like ATPase, C-terminal domain"/>
    <property type="match status" value="1"/>
</dbReference>
<dbReference type="STRING" id="1513793.SAMN06296036_111137"/>
<keyword evidence="9" id="KW-0812">Transmembrane</keyword>
<evidence type="ECO:0000256" key="3">
    <source>
        <dbReference type="ARBA" id="ARBA00012438"/>
    </source>
</evidence>
<feature type="domain" description="Response regulatory" evidence="11">
    <location>
        <begin position="679"/>
        <end position="798"/>
    </location>
</feature>
<dbReference type="SUPFAM" id="SSF52172">
    <property type="entry name" value="CheY-like"/>
    <property type="match status" value="1"/>
</dbReference>
<dbReference type="EC" id="2.7.13.3" evidence="3"/>
<feature type="modified residue" description="4-aspartylphosphate" evidence="7">
    <location>
        <position position="728"/>
    </location>
</feature>
<keyword evidence="8" id="KW-0175">Coiled coil</keyword>
<dbReference type="InterPro" id="IPR003594">
    <property type="entry name" value="HATPase_dom"/>
</dbReference>
<dbReference type="SMART" id="SM00388">
    <property type="entry name" value="HisKA"/>
    <property type="match status" value="1"/>
</dbReference>
<dbReference type="InterPro" id="IPR003661">
    <property type="entry name" value="HisK_dim/P_dom"/>
</dbReference>
<feature type="domain" description="HAMP" evidence="12">
    <location>
        <begin position="352"/>
        <end position="404"/>
    </location>
</feature>
<dbReference type="InterPro" id="IPR005467">
    <property type="entry name" value="His_kinase_dom"/>
</dbReference>
<evidence type="ECO:0000259" key="10">
    <source>
        <dbReference type="PROSITE" id="PS50109"/>
    </source>
</evidence>
<dbReference type="InterPro" id="IPR001789">
    <property type="entry name" value="Sig_transdc_resp-reg_receiver"/>
</dbReference>
<sequence length="800" mass="89565">MESRTSVKVLKFRKLTYLVTSPFVIVGFLSFLLIASIALSSLRLVIEQMARDVTTVAAAKNSQRIEAFQSQASQVLKILESNGPKSLSKASQDNLLGYLHGLLKSHGELQGIYLYANGNQLWASIRQIGDAELSELYPHPQGLGMGVGDRESVLLLETGSLSEFRDHPEVYQVSKLPWRSYPSQLKSRTISVAGKSVVVSVETSWAWVADILWTEAAESGLDSFLVDSEGKVLVSSMYRQGLYTPSEPKALISGYSFPDCRIRCVMQEFNDQFGLLSQVSKPLSHTVIGENGPLFANLTPIATAGSQEPYYLFSVLREEAYLEHVWSALSQAMMGSTVVILVMFATGLMVSYWISRPIKKLNESAQRIGKGDWEHDIAIDRDDEIGDLGRSLNQMAFRLRELVKDLEGLVEERTSDLKNVIEKYAQANKELERTNATKDRFFSIIAHDLKSPFMALKGYSGIIEDSFDSLGQDQLREMVNKISVSSEEAHGLLENLLQWAIIQSGGIRVKWEAFDLREVVLEVFDLMKVNAKVKSVKLVSNIKEPVWVEADRNMISTVLRNIVSNSIKFTTSDHGRVEIELLSRDKNVEVLVRDNGIGIKEENIRKLFDREIYFTEKGTSNERGTGLGLGLCKEFVMMNRGNISVESQVGQGTSFRIQLLAAKKGLQKDAIAKDDQPISVLCVDDSEDNHNLIKIFLKNQNWELSFASDGREALKILQDKVFDVILMDLNMPVMGGIETTINLRTIEREQERPRAHVIAFTSSVLQDDIDNAIQAGCDSYLVKPIKKQKLINAISRFVSR</sequence>
<keyword evidence="9" id="KW-0472">Membrane</keyword>
<comment type="subcellular location">
    <subcellularLocation>
        <location evidence="2">Membrane</location>
    </subcellularLocation>
</comment>
<dbReference type="GO" id="GO:0016020">
    <property type="term" value="C:membrane"/>
    <property type="evidence" value="ECO:0007669"/>
    <property type="project" value="UniProtKB-SubCell"/>
</dbReference>
<keyword evidence="9" id="KW-1133">Transmembrane helix</keyword>
<dbReference type="Gene3D" id="1.10.287.130">
    <property type="match status" value="1"/>
</dbReference>
<dbReference type="PROSITE" id="PS50885">
    <property type="entry name" value="HAMP"/>
    <property type="match status" value="1"/>
</dbReference>
<dbReference type="AlphaFoldDB" id="A0A1Y6BZN1"/>
<dbReference type="PROSITE" id="PS50109">
    <property type="entry name" value="HIS_KIN"/>
    <property type="match status" value="1"/>
</dbReference>
<organism evidence="13 14">
    <name type="scientific">Pseudobacteriovorax antillogorgiicola</name>
    <dbReference type="NCBI Taxonomy" id="1513793"/>
    <lineage>
        <taxon>Bacteria</taxon>
        <taxon>Pseudomonadati</taxon>
        <taxon>Bdellovibrionota</taxon>
        <taxon>Oligoflexia</taxon>
        <taxon>Oligoflexales</taxon>
        <taxon>Pseudobacteriovoracaceae</taxon>
        <taxon>Pseudobacteriovorax</taxon>
    </lineage>
</organism>
<feature type="domain" description="Histidine kinase" evidence="10">
    <location>
        <begin position="444"/>
        <end position="663"/>
    </location>
</feature>
<dbReference type="Pfam" id="PF00072">
    <property type="entry name" value="Response_reg"/>
    <property type="match status" value="1"/>
</dbReference>
<dbReference type="InterPro" id="IPR004358">
    <property type="entry name" value="Sig_transdc_His_kin-like_C"/>
</dbReference>
<keyword evidence="14" id="KW-1185">Reference proteome</keyword>
<dbReference type="Gene3D" id="3.40.50.2300">
    <property type="match status" value="1"/>
</dbReference>
<evidence type="ECO:0000259" key="12">
    <source>
        <dbReference type="PROSITE" id="PS50885"/>
    </source>
</evidence>